<proteinExistence type="predicted"/>
<dbReference type="PROSITE" id="PS51257">
    <property type="entry name" value="PROKAR_LIPOPROTEIN"/>
    <property type="match status" value="1"/>
</dbReference>
<dbReference type="RefSeq" id="WP_169937956.1">
    <property type="nucleotide sequence ID" value="NZ_CP012545.1"/>
</dbReference>
<keyword evidence="1" id="KW-0732">Signal</keyword>
<dbReference type="AlphaFoldDB" id="A0AAW3ZW13"/>
<evidence type="ECO:0000256" key="1">
    <source>
        <dbReference type="SAM" id="SignalP"/>
    </source>
</evidence>
<evidence type="ECO:0000313" key="3">
    <source>
        <dbReference type="EMBL" id="MBE3607413.1"/>
    </source>
</evidence>
<gene>
    <name evidence="2" type="ORF">CCAL12919_07940</name>
    <name evidence="3" type="ORF">CCAL9337_01515</name>
</gene>
<evidence type="ECO:0000313" key="4">
    <source>
        <dbReference type="Proteomes" id="UP000650616"/>
    </source>
</evidence>
<reference evidence="3 4" key="1">
    <citation type="submission" date="2015-08" db="EMBL/GenBank/DDBJ databases">
        <title>Comparative genomics of the Campylobacter concisus group.</title>
        <authorList>
            <person name="Yee E."/>
            <person name="Chapman M.H."/>
            <person name="Huynh S."/>
            <person name="Bono J.L."/>
            <person name="On S.L."/>
            <person name="St Leger J."/>
            <person name="Foster G."/>
            <person name="Parker C.T."/>
            <person name="Miller W.G."/>
        </authorList>
    </citation>
    <scope>NUCLEOTIDE SEQUENCE [LARGE SCALE GENOMIC DNA]</scope>
    <source>
        <strain evidence="3 4">RM9337</strain>
    </source>
</reference>
<feature type="chain" id="PRO_5044718290" description="Lipoprotein" evidence="1">
    <location>
        <begin position="21"/>
        <end position="69"/>
    </location>
</feature>
<feature type="signal peptide" evidence="1">
    <location>
        <begin position="1"/>
        <end position="20"/>
    </location>
</feature>
<evidence type="ECO:0000313" key="5">
    <source>
        <dbReference type="Proteomes" id="UP001318760"/>
    </source>
</evidence>
<evidence type="ECO:0008006" key="6">
    <source>
        <dbReference type="Google" id="ProtNLM"/>
    </source>
</evidence>
<dbReference type="EMBL" id="JADBHS010000016">
    <property type="protein sequence ID" value="MBE2987044.1"/>
    <property type="molecule type" value="Genomic_DNA"/>
</dbReference>
<keyword evidence="4" id="KW-1185">Reference proteome</keyword>
<organism evidence="3 4">
    <name type="scientific">Campylobacter californiensis</name>
    <dbReference type="NCBI Taxonomy" id="1032243"/>
    <lineage>
        <taxon>Bacteria</taxon>
        <taxon>Pseudomonadati</taxon>
        <taxon>Campylobacterota</taxon>
        <taxon>Epsilonproteobacteria</taxon>
        <taxon>Campylobacterales</taxon>
        <taxon>Campylobacteraceae</taxon>
        <taxon>Campylobacter</taxon>
    </lineage>
</organism>
<sequence length="69" mass="7545">MKFMKFLAFCALLVFGLSGCEEKKVEFATQNDTVPTDVPISALDANVTIDETLPPEPAIESNQNNPQSK</sequence>
<evidence type="ECO:0000313" key="2">
    <source>
        <dbReference type="EMBL" id="MBE2987044.1"/>
    </source>
</evidence>
<dbReference type="Proteomes" id="UP001318760">
    <property type="component" value="Unassembled WGS sequence"/>
</dbReference>
<dbReference type="Proteomes" id="UP000650616">
    <property type="component" value="Unassembled WGS sequence"/>
</dbReference>
<comment type="caution">
    <text evidence="3">The sequence shown here is derived from an EMBL/GenBank/DDBJ whole genome shotgun (WGS) entry which is preliminary data.</text>
</comment>
<name>A0AAW3ZW13_9BACT</name>
<accession>A0AAW3ZW13</accession>
<protein>
    <recommendedName>
        <fullName evidence="6">Lipoprotein</fullName>
    </recommendedName>
</protein>
<dbReference type="EMBL" id="LIWG01000001">
    <property type="protein sequence ID" value="MBE3607413.1"/>
    <property type="molecule type" value="Genomic_DNA"/>
</dbReference>
<reference evidence="2 5" key="2">
    <citation type="submission" date="2020-10" db="EMBL/GenBank/DDBJ databases">
        <title>Campylobacter californiensis sp. nov. isolated from cattle and feral swine in California.</title>
        <authorList>
            <person name="Miller W.G."/>
        </authorList>
    </citation>
    <scope>NUCLEOTIDE SEQUENCE [LARGE SCALE GENOMIC DNA]</scope>
    <source>
        <strain evidence="2 5">RM12919</strain>
    </source>
</reference>